<gene>
    <name evidence="2" type="ORF">AB0I48_08625</name>
</gene>
<comment type="caution">
    <text evidence="2">The sequence shown here is derived from an EMBL/GenBank/DDBJ whole genome shotgun (WGS) entry which is preliminary data.</text>
</comment>
<dbReference type="Proteomes" id="UP001551695">
    <property type="component" value="Unassembled WGS sequence"/>
</dbReference>
<organism evidence="2 3">
    <name type="scientific">Nocardia aurea</name>
    <dbReference type="NCBI Taxonomy" id="2144174"/>
    <lineage>
        <taxon>Bacteria</taxon>
        <taxon>Bacillati</taxon>
        <taxon>Actinomycetota</taxon>
        <taxon>Actinomycetes</taxon>
        <taxon>Mycobacteriales</taxon>
        <taxon>Nocardiaceae</taxon>
        <taxon>Nocardia</taxon>
    </lineage>
</organism>
<dbReference type="RefSeq" id="WP_357781520.1">
    <property type="nucleotide sequence ID" value="NZ_JBFAKC010000003.1"/>
</dbReference>
<dbReference type="EC" id="1.-.-.-" evidence="2"/>
<keyword evidence="3" id="KW-1185">Reference proteome</keyword>
<dbReference type="PANTHER" id="PTHR36151:SF3">
    <property type="entry name" value="ER-BOUND OXYGENASE MPAB_MPAB'_RUBBER OXYGENASE CATALYTIC DOMAIN-CONTAINING PROTEIN"/>
    <property type="match status" value="1"/>
</dbReference>
<name>A0ABV3FQB3_9NOCA</name>
<dbReference type="EMBL" id="JBFAKC010000003">
    <property type="protein sequence ID" value="MEV0707612.1"/>
    <property type="molecule type" value="Genomic_DNA"/>
</dbReference>
<evidence type="ECO:0000313" key="3">
    <source>
        <dbReference type="Proteomes" id="UP001551695"/>
    </source>
</evidence>
<proteinExistence type="predicted"/>
<keyword evidence="2" id="KW-0560">Oxidoreductase</keyword>
<evidence type="ECO:0000259" key="1">
    <source>
        <dbReference type="Pfam" id="PF09995"/>
    </source>
</evidence>
<evidence type="ECO:0000313" key="2">
    <source>
        <dbReference type="EMBL" id="MEV0707612.1"/>
    </source>
</evidence>
<sequence>MHFDPTTLRRDDYGFFGPGSPSWKIWTAPTAVIGFQRAVVLEHFDPFLTAAVADARGIYSDPRARLDHTFSYFLLVAIADGRTAVQAADHLMRIHAPMTGIEPISGKRYSANSPETQLWIHITGWHSVLKAYEVFGPGPLAPEEETRYWAECAVAAELQTCKPEDVPRSREQVREYYARVRPRLCSSERAEEGMHHLLWTPRSNGAGLSYYVGSRLLSLASIALLPKWMRTLGHFDRPGIVDLAVAPPAKSLVWAFSRFDKAGLLRAAPFIAPTAGRILAQHIEGAPPARLETITPGAARERYGMRGVSTAI</sequence>
<feature type="domain" description="ER-bound oxygenase mpaB/mpaB'/Rubber oxygenase catalytic" evidence="1">
    <location>
        <begin position="23"/>
        <end position="236"/>
    </location>
</feature>
<dbReference type="InterPro" id="IPR018713">
    <property type="entry name" value="MPAB/Lcp_cat_dom"/>
</dbReference>
<dbReference type="PANTHER" id="PTHR36151">
    <property type="entry name" value="BLR2777 PROTEIN"/>
    <property type="match status" value="1"/>
</dbReference>
<accession>A0ABV3FQB3</accession>
<dbReference type="GO" id="GO:0016491">
    <property type="term" value="F:oxidoreductase activity"/>
    <property type="evidence" value="ECO:0007669"/>
    <property type="project" value="UniProtKB-KW"/>
</dbReference>
<dbReference type="Pfam" id="PF09995">
    <property type="entry name" value="MPAB_Lcp_cat"/>
    <property type="match status" value="1"/>
</dbReference>
<protein>
    <submittedName>
        <fullName evidence="2">Oxygenase MpaB family protein</fullName>
        <ecNumber evidence="2">1.-.-.-</ecNumber>
    </submittedName>
</protein>
<reference evidence="2 3" key="1">
    <citation type="submission" date="2024-06" db="EMBL/GenBank/DDBJ databases">
        <title>The Natural Products Discovery Center: Release of the First 8490 Sequenced Strains for Exploring Actinobacteria Biosynthetic Diversity.</title>
        <authorList>
            <person name="Kalkreuter E."/>
            <person name="Kautsar S.A."/>
            <person name="Yang D."/>
            <person name="Bader C.D."/>
            <person name="Teijaro C.N."/>
            <person name="Fluegel L."/>
            <person name="Davis C.M."/>
            <person name="Simpson J.R."/>
            <person name="Lauterbach L."/>
            <person name="Steele A.D."/>
            <person name="Gui C."/>
            <person name="Meng S."/>
            <person name="Li G."/>
            <person name="Viehrig K."/>
            <person name="Ye F."/>
            <person name="Su P."/>
            <person name="Kiefer A.F."/>
            <person name="Nichols A."/>
            <person name="Cepeda A.J."/>
            <person name="Yan W."/>
            <person name="Fan B."/>
            <person name="Jiang Y."/>
            <person name="Adhikari A."/>
            <person name="Zheng C.-J."/>
            <person name="Schuster L."/>
            <person name="Cowan T.M."/>
            <person name="Smanski M.J."/>
            <person name="Chevrette M.G."/>
            <person name="De Carvalho L.P.S."/>
            <person name="Shen B."/>
        </authorList>
    </citation>
    <scope>NUCLEOTIDE SEQUENCE [LARGE SCALE GENOMIC DNA]</scope>
    <source>
        <strain evidence="2 3">NPDC050403</strain>
    </source>
</reference>